<proteinExistence type="predicted"/>
<name>A0ACD0NTN9_9BASI</name>
<gene>
    <name evidence="1" type="ORF">IE53DRAFT_159348</name>
</gene>
<organism evidence="1 2">
    <name type="scientific">Violaceomyces palustris</name>
    <dbReference type="NCBI Taxonomy" id="1673888"/>
    <lineage>
        <taxon>Eukaryota</taxon>
        <taxon>Fungi</taxon>
        <taxon>Dikarya</taxon>
        <taxon>Basidiomycota</taxon>
        <taxon>Ustilaginomycotina</taxon>
        <taxon>Ustilaginomycetes</taxon>
        <taxon>Violaceomycetales</taxon>
        <taxon>Violaceomycetaceae</taxon>
        <taxon>Violaceomyces</taxon>
    </lineage>
</organism>
<reference evidence="1 2" key="1">
    <citation type="journal article" date="2018" name="Mol. Biol. Evol.">
        <title>Broad Genomic Sampling Reveals a Smut Pathogenic Ancestry of the Fungal Clade Ustilaginomycotina.</title>
        <authorList>
            <person name="Kijpornyongpan T."/>
            <person name="Mondo S.J."/>
            <person name="Barry K."/>
            <person name="Sandor L."/>
            <person name="Lee J."/>
            <person name="Lipzen A."/>
            <person name="Pangilinan J."/>
            <person name="LaButti K."/>
            <person name="Hainaut M."/>
            <person name="Henrissat B."/>
            <person name="Grigoriev I.V."/>
            <person name="Spatafora J.W."/>
            <person name="Aime M.C."/>
        </authorList>
    </citation>
    <scope>NUCLEOTIDE SEQUENCE [LARGE SCALE GENOMIC DNA]</scope>
    <source>
        <strain evidence="1 2">SA 807</strain>
    </source>
</reference>
<sequence>MVERSFSPKKKQTNKQATGRLGKRYRERNRMKDGVGLRFPRKERKFEPSGPEPEVSDGARGGRLGCYLTINFKLRGDLNLSLSPLVPPPPSTPLFCLNLPDEPSVRVEVFIPPPHIKCYGPECQVYGPGLPEKEGRKLVRESSPCEGYEEWKGGDKMNLCRCLPFPSTFQY</sequence>
<evidence type="ECO:0000313" key="2">
    <source>
        <dbReference type="Proteomes" id="UP000245626"/>
    </source>
</evidence>
<evidence type="ECO:0000313" key="1">
    <source>
        <dbReference type="EMBL" id="PWN49202.1"/>
    </source>
</evidence>
<accession>A0ACD0NTN9</accession>
<keyword evidence="2" id="KW-1185">Reference proteome</keyword>
<dbReference type="EMBL" id="KZ820082">
    <property type="protein sequence ID" value="PWN49202.1"/>
    <property type="molecule type" value="Genomic_DNA"/>
</dbReference>
<protein>
    <submittedName>
        <fullName evidence="1">Uncharacterized protein</fullName>
    </submittedName>
</protein>
<dbReference type="Proteomes" id="UP000245626">
    <property type="component" value="Unassembled WGS sequence"/>
</dbReference>